<reference evidence="2" key="1">
    <citation type="journal article" date="2011" name="PLoS Biol.">
        <title>Gene gain and loss during evolution of obligate parasitism in the white rust pathogen of Arabidopsis thaliana.</title>
        <authorList>
            <person name="Kemen E."/>
            <person name="Gardiner A."/>
            <person name="Schultz-Larsen T."/>
            <person name="Kemen A.C."/>
            <person name="Balmuth A.L."/>
            <person name="Robert-Seilaniantz A."/>
            <person name="Bailey K."/>
            <person name="Holub E."/>
            <person name="Studholme D.J."/>
            <person name="Maclean D."/>
            <person name="Jones J.D."/>
        </authorList>
    </citation>
    <scope>NUCLEOTIDE SEQUENCE</scope>
</reference>
<name>F0WH02_9STRA</name>
<accession>F0WH02</accession>
<feature type="region of interest" description="Disordered" evidence="1">
    <location>
        <begin position="238"/>
        <end position="262"/>
    </location>
</feature>
<evidence type="ECO:0000256" key="1">
    <source>
        <dbReference type="SAM" id="MobiDB-lite"/>
    </source>
</evidence>
<organism evidence="2">
    <name type="scientific">Albugo laibachii Nc14</name>
    <dbReference type="NCBI Taxonomy" id="890382"/>
    <lineage>
        <taxon>Eukaryota</taxon>
        <taxon>Sar</taxon>
        <taxon>Stramenopiles</taxon>
        <taxon>Oomycota</taxon>
        <taxon>Peronosporomycetes</taxon>
        <taxon>Albuginales</taxon>
        <taxon>Albuginaceae</taxon>
        <taxon>Albugo</taxon>
    </lineage>
</organism>
<dbReference type="HOGENOM" id="CLU_740605_0_0_1"/>
<sequence length="374" mass="42127">MNWMTSTYHRATNPKRAKQRKLMHFARHTAHEIHSGSSVQRERETDATPWYQTPVRADSESMDILMLQYGRSSVVEHHSGSRSDGDCVVTSESTRRCSFTPNPKVVSHGKGKCSTVLPNQDVPTILYYKCVAMRKAARSQCEQSAWSVVSDKARSNPPLTRYAEFSDCEYKCREATNNTLLPNIGGNRILQVSPQSSNINSPRLHQFDSDHTSNHITEEHHFRDTPPEYRPLHATAKDEDDEASLLSNVNSSDESDPIRRPEPALHLSEAFDCSREGYMQWSRPKSPESTVSNDALRMSNALAGNQSAETFISVRCIMVNYKSSAIYHFAGISAYRGCQRPCLLRVGFTKQLVRTPAFGLAEKDLHSTFRLGTI</sequence>
<evidence type="ECO:0000313" key="2">
    <source>
        <dbReference type="EMBL" id="CCA20517.1"/>
    </source>
</evidence>
<gene>
    <name evidence="2" type="primary">AlNc14C96G5877</name>
    <name evidence="2" type="ORF">ALNC14_066600</name>
</gene>
<proteinExistence type="predicted"/>
<reference evidence="2" key="2">
    <citation type="submission" date="2011-02" db="EMBL/GenBank/DDBJ databases">
        <authorList>
            <person name="MacLean D."/>
        </authorList>
    </citation>
    <scope>NUCLEOTIDE SEQUENCE</scope>
</reference>
<dbReference type="EMBL" id="FR824141">
    <property type="protein sequence ID" value="CCA20517.1"/>
    <property type="molecule type" value="Genomic_DNA"/>
</dbReference>
<protein>
    <submittedName>
        <fullName evidence="2">AlNc14C96G5877 protein</fullName>
    </submittedName>
</protein>
<dbReference type="AlphaFoldDB" id="F0WH02"/>